<evidence type="ECO:0000313" key="3">
    <source>
        <dbReference type="Proteomes" id="UP000661025"/>
    </source>
</evidence>
<evidence type="ECO:0000256" key="1">
    <source>
        <dbReference type="SAM" id="Phobius"/>
    </source>
</evidence>
<keyword evidence="1" id="KW-0472">Membrane</keyword>
<dbReference type="AlphaFoldDB" id="A0A927QE60"/>
<dbReference type="RefSeq" id="WP_192360421.1">
    <property type="nucleotide sequence ID" value="NZ_CP119182.1"/>
</dbReference>
<dbReference type="Proteomes" id="UP000661025">
    <property type="component" value="Unassembled WGS sequence"/>
</dbReference>
<feature type="transmembrane region" description="Helical" evidence="1">
    <location>
        <begin position="9"/>
        <end position="30"/>
    </location>
</feature>
<accession>A0A927QE60</accession>
<dbReference type="EMBL" id="JACYXT010000003">
    <property type="protein sequence ID" value="MBD9723508.1"/>
    <property type="molecule type" value="Genomic_DNA"/>
</dbReference>
<feature type="transmembrane region" description="Helical" evidence="1">
    <location>
        <begin position="50"/>
        <end position="73"/>
    </location>
</feature>
<name>A0A927QE60_9ACTN</name>
<keyword evidence="1" id="KW-1133">Transmembrane helix</keyword>
<keyword evidence="1" id="KW-0812">Transmembrane</keyword>
<reference evidence="2" key="1">
    <citation type="submission" date="2020-09" db="EMBL/GenBank/DDBJ databases">
        <title>Streptomyces canutascabiei sp. nov., which causes potato common scab and is distributed across the world.</title>
        <authorList>
            <person name="Nguyen H.P."/>
            <person name="Weisberg A.J."/>
            <person name="Chang J.H."/>
            <person name="Clarke C.R."/>
        </authorList>
    </citation>
    <scope>NUCLEOTIDE SEQUENCE</scope>
    <source>
        <strain evidence="2">ID-01-6.2a</strain>
    </source>
</reference>
<organism evidence="2 3">
    <name type="scientific">Streptomyces caniscabiei</name>
    <dbReference type="NCBI Taxonomy" id="2746961"/>
    <lineage>
        <taxon>Bacteria</taxon>
        <taxon>Bacillati</taxon>
        <taxon>Actinomycetota</taxon>
        <taxon>Actinomycetes</taxon>
        <taxon>Kitasatosporales</taxon>
        <taxon>Streptomycetaceae</taxon>
        <taxon>Streptomyces</taxon>
    </lineage>
</organism>
<proteinExistence type="predicted"/>
<comment type="caution">
    <text evidence="2">The sequence shown here is derived from an EMBL/GenBank/DDBJ whole genome shotgun (WGS) entry which is preliminary data.</text>
</comment>
<gene>
    <name evidence="2" type="ORF">IHE70_09665</name>
</gene>
<evidence type="ECO:0000313" key="2">
    <source>
        <dbReference type="EMBL" id="MBD9723508.1"/>
    </source>
</evidence>
<sequence>MADLSLGEWFFLALGVGGFVRFGWCLVWLIGDEAPMPAWMDKALDVAVGLAFAAVAAVRQQAITAAAVLALLLPASPEGARS</sequence>
<protein>
    <submittedName>
        <fullName evidence="2">Uncharacterized protein</fullName>
    </submittedName>
</protein>
<dbReference type="GeneID" id="79933803"/>